<reference evidence="2 3" key="2">
    <citation type="submission" date="2018-11" db="EMBL/GenBank/DDBJ databases">
        <authorList>
            <consortium name="Pathogen Informatics"/>
        </authorList>
    </citation>
    <scope>NUCLEOTIDE SEQUENCE [LARGE SCALE GENOMIC DNA]</scope>
</reference>
<feature type="compositionally biased region" description="Polar residues" evidence="1">
    <location>
        <begin position="141"/>
        <end position="158"/>
    </location>
</feature>
<gene>
    <name evidence="2" type="ORF">GPUH_LOCUS233</name>
</gene>
<evidence type="ECO:0000256" key="1">
    <source>
        <dbReference type="SAM" id="MobiDB-lite"/>
    </source>
</evidence>
<reference evidence="4" key="1">
    <citation type="submission" date="2016-06" db="UniProtKB">
        <authorList>
            <consortium name="WormBaseParasite"/>
        </authorList>
    </citation>
    <scope>IDENTIFICATION</scope>
</reference>
<feature type="compositionally biased region" description="Polar residues" evidence="1">
    <location>
        <begin position="1355"/>
        <end position="1368"/>
    </location>
</feature>
<feature type="region of interest" description="Disordered" evidence="1">
    <location>
        <begin position="1355"/>
        <end position="1398"/>
    </location>
</feature>
<feature type="compositionally biased region" description="Low complexity" evidence="1">
    <location>
        <begin position="162"/>
        <end position="173"/>
    </location>
</feature>
<evidence type="ECO:0000313" key="2">
    <source>
        <dbReference type="EMBL" id="VDK27657.1"/>
    </source>
</evidence>
<sequence>MAKKPKPALATAQQPEPALTTTKEPEPAPSTRKLTKSAPAEEKQPKPATAMANQPGLAPSTAKQLEPVRAVAKQPEPAPTTAKQPEPASAATKQSAPAMVKKPKPTLATAQQPEPASATTKQRKPAPSTKKQLESAPATAKTASVTAKQSESASTPAKQSRPALAAAKQPKPASVTAKQPKRSPSTAKQSEPVLATVKQSEPALATTKQLEPASVTAKQLEPPRGTMSGNVEPSFVLKSEKAAPFDISADKSVVEATVPKHAYLSLTPELGGLKVKDAVKAPDTQKVEPLGTDLAEYTSKMPTTESTTSVPVTEFTDLSDSSEEEPLLEQLSGVATESAVLGSGTLVPISVTPEYMDSLAVPENESLQTIQGSESRELEPNANMSHADVMTPKSELAKSTLASAKLTLVSAPVKTAVSKPLEPLTAPKHLQLSGQQPVKTPKYELTGMYVEPASTGVPHAELLTAPEGEAAEAAPEPSVELRCNLAEELAGVTPKELLKPALEIMDLSDLPEGIPSEVVSVTPECTEAFTTSEDGSKQSVQCDKAMELVPTTPESLVHPAAETGLANAVLDPGKCMKTSTALGSTANSGFTSPQYETLNASVAEEHAKSSSTEVKPSDSKAAVENVFSKPTPERTETLTAVSHSGPTALLISTLKSAKIPEPEINAVTQNAEIVVGAVNGAASVVKHENLLNTPKIEAVVSLGESVKSPSTVSRNGEASTASEKGSVLPKLTHIIRSYFREERSAGLAKDTKLVSGPSPVGSAEVTDLTDSPESESLFSTSSTTESSKPSRTDSSILGSITPECSEGLTASEDRSTQSGSQHKSIELSDSAKHVDSSVLASGLANSASAKCVEPAQSTAQHVGPSIPRRESLKANEGKHLEPVLVPAKSEVWPLRSKGPELSNIRQILLQGKVPDAGKHAKTLLGSNEFQESQLSKSKHLQTPEAPEPELIELVPSTLKPLLKPSLFIENEYPLPESAPASKNESVQSAAPKGMKQAESSTARKIIPLESETQAEQVVPLTALGDESIKPAAANVELPHITGVGSLVPALGNVEPPHMSGGGSVVPALPLAKQVDISTTQRCPSMASVTATAGNSELSTTSEIASAKPVLTTAQASKKPSPVGGGGTSENVKLLLFTAKHMGPSFMLEDGSVVPAALAAEKQTRKSVTKESGRVEPLESVAPKLKATASPRAELSESRPTEAKHAASVSLDGANVGQKFAHTKSESQHGLSEKISIINVKEAEANLLTAVENESSLPVHAKRLESNAAEEAKSMGPVELKEPGESAYMGSVASEDEPMELEVVDVEPLEDAPRDGPVEPILAELKPLGASLGAWDQNYEYVEPVSVYVEPSDITENTSVKSQTSTARSADSPRPSKSAYTESATKKPGSSKVEESVPANENEAFAPAAEGFESATAITDRTQWSTTYIATSQSPYEPTDLASASDFGSVDSVLSASESTDLAPIYKKASTESALIASTPTKSSSDSNVVPKGSALTVNKSIKSPAGSNVATIDSVITAAGRTELAGGYDKLPLKFAITTAEPAESLVDSVRVPLDSASVADESAESLKSLPINFALTATEPAESADFNENAPIDFALTAMEPAELPSVGAELLMDSVLTATEHTKSSSGSDVAPIDSIPTATKYAQSIGDYDKLPLKFALTAVEPAESLADSDELPLGSVTTTTDCKKSPASPDVVSLVFAIKSKESAEGCEEAPLNFAITAAEPTELPDDFDKVSSYSVLTATEPTESIKAYKKMPVNFTVATAEPTVSTATQQEVSNYFVPTTTESSASDMLPMESVTAATEPTKSAHNCKEVPVVSVTAAAKTAKLRKSPDVLPVKSALTASEFTASSSTLDEVVPVRHSQITSEFSESLVPPDALPGDLALTSDDIAEIEPMESIMAKRREMQAAHATKETKKTTSSAGKYRGLSAEVKAQNEIKTSVAPISQKTVHPKPEEKAGKSAGNAAKKTDATDGLSTARASSTGRRQSGQKPSVANFQMPTRDEFSNASSQWDDFQECGTARSFSPNASLSSNSDSVSGHLCTQVRELPAAAQNINFQKPLDDTEDLTTAQPVSDWYDQKLKKVQAQEPAYSDSEDLPTALTISYLNLPDATKSSRNENDPETRSRKNKKPKTGSSRPFGIGQAAQLPFCSGRTETQTREASAVPDKSTESVIPGTTVVLIHENSSEINEGNGR</sequence>
<feature type="region of interest" description="Disordered" evidence="1">
    <location>
        <begin position="975"/>
        <end position="997"/>
    </location>
</feature>
<feature type="compositionally biased region" description="Basic and acidic residues" evidence="1">
    <location>
        <begin position="2113"/>
        <end position="2125"/>
    </location>
</feature>
<evidence type="ECO:0000313" key="3">
    <source>
        <dbReference type="Proteomes" id="UP000271098"/>
    </source>
</evidence>
<feature type="compositionally biased region" description="Low complexity" evidence="1">
    <location>
        <begin position="2023"/>
        <end position="2038"/>
    </location>
</feature>
<feature type="compositionally biased region" description="Polar residues" evidence="1">
    <location>
        <begin position="707"/>
        <end position="723"/>
    </location>
</feature>
<feature type="region of interest" description="Disordered" evidence="1">
    <location>
        <begin position="1"/>
        <end position="232"/>
    </location>
</feature>
<evidence type="ECO:0000313" key="4">
    <source>
        <dbReference type="WBParaSite" id="GPUH_0000023201-mRNA-1"/>
    </source>
</evidence>
<organism evidence="4">
    <name type="scientific">Gongylonema pulchrum</name>
    <dbReference type="NCBI Taxonomy" id="637853"/>
    <lineage>
        <taxon>Eukaryota</taxon>
        <taxon>Metazoa</taxon>
        <taxon>Ecdysozoa</taxon>
        <taxon>Nematoda</taxon>
        <taxon>Chromadorea</taxon>
        <taxon>Rhabditida</taxon>
        <taxon>Spirurina</taxon>
        <taxon>Spiruromorpha</taxon>
        <taxon>Spiruroidea</taxon>
        <taxon>Gongylonematidae</taxon>
        <taxon>Gongylonema</taxon>
    </lineage>
</organism>
<feature type="compositionally biased region" description="Basic and acidic residues" evidence="1">
    <location>
        <begin position="1907"/>
        <end position="1917"/>
    </location>
</feature>
<feature type="region of interest" description="Disordered" evidence="1">
    <location>
        <begin position="1162"/>
        <end position="1203"/>
    </location>
</feature>
<feature type="region of interest" description="Disordered" evidence="1">
    <location>
        <begin position="2056"/>
        <end position="2076"/>
    </location>
</feature>
<feature type="compositionally biased region" description="Polar residues" evidence="1">
    <location>
        <begin position="1974"/>
        <end position="1999"/>
    </location>
</feature>
<feature type="region of interest" description="Disordered" evidence="1">
    <location>
        <begin position="706"/>
        <end position="725"/>
    </location>
</feature>
<feature type="compositionally biased region" description="Polar residues" evidence="1">
    <location>
        <begin position="1937"/>
        <end position="1949"/>
    </location>
</feature>
<proteinExistence type="predicted"/>
<feature type="compositionally biased region" description="Basic and acidic residues" evidence="1">
    <location>
        <begin position="1193"/>
        <end position="1203"/>
    </location>
</feature>
<dbReference type="WBParaSite" id="GPUH_0000023201-mRNA-1">
    <property type="protein sequence ID" value="GPUH_0000023201-mRNA-1"/>
    <property type="gene ID" value="GPUH_0000023201"/>
</dbReference>
<feature type="compositionally biased region" description="Low complexity" evidence="1">
    <location>
        <begin position="774"/>
        <end position="789"/>
    </location>
</feature>
<dbReference type="Proteomes" id="UP000271098">
    <property type="component" value="Unassembled WGS sequence"/>
</dbReference>
<name>A0A183CUU2_9BILA</name>
<keyword evidence="3" id="KW-1185">Reference proteome</keyword>
<feature type="region of interest" description="Disordered" evidence="1">
    <location>
        <begin position="606"/>
        <end position="636"/>
    </location>
</feature>
<feature type="region of interest" description="Disordered" evidence="1">
    <location>
        <begin position="2106"/>
        <end position="2175"/>
    </location>
</feature>
<protein>
    <submittedName>
        <fullName evidence="4">Calpastatin</fullName>
    </submittedName>
</protein>
<feature type="region of interest" description="Disordered" evidence="1">
    <location>
        <begin position="284"/>
        <end position="310"/>
    </location>
</feature>
<feature type="compositionally biased region" description="Polar residues" evidence="1">
    <location>
        <begin position="108"/>
        <end position="120"/>
    </location>
</feature>
<feature type="compositionally biased region" description="Basic and acidic residues" evidence="1">
    <location>
        <begin position="1162"/>
        <end position="1176"/>
    </location>
</feature>
<feature type="region of interest" description="Disordered" evidence="1">
    <location>
        <begin position="1907"/>
        <end position="2040"/>
    </location>
</feature>
<feature type="compositionally biased region" description="Polar residues" evidence="1">
    <location>
        <begin position="11"/>
        <end position="22"/>
    </location>
</feature>
<dbReference type="EMBL" id="UYRT01000175">
    <property type="protein sequence ID" value="VDK27657.1"/>
    <property type="molecule type" value="Genomic_DNA"/>
</dbReference>
<accession>A0A183CUU2</accession>
<feature type="region of interest" description="Disordered" evidence="1">
    <location>
        <begin position="750"/>
        <end position="831"/>
    </location>
</feature>